<evidence type="ECO:0000313" key="3">
    <source>
        <dbReference type="Proteomes" id="UP000001940"/>
    </source>
</evidence>
<dbReference type="InterPro" id="IPR003839">
    <property type="entry name" value="7TM_GPCR_serpentine_rcpt_Sru"/>
</dbReference>
<feature type="transmembrane region" description="Helical" evidence="1">
    <location>
        <begin position="205"/>
        <end position="228"/>
    </location>
</feature>
<dbReference type="AGR" id="WB:WBGene00005708"/>
<dbReference type="Proteomes" id="UP000001940">
    <property type="component" value="Chromosome V"/>
</dbReference>
<dbReference type="HOGENOM" id="CLU_049496_1_0_1"/>
<dbReference type="PANTHER" id="PTHR47516:SF3">
    <property type="entry name" value="SERPENTINE RECEPTOR, CLASS U"/>
    <property type="match status" value="1"/>
</dbReference>
<keyword evidence="2" id="KW-0675">Receptor</keyword>
<feature type="transmembrane region" description="Helical" evidence="1">
    <location>
        <begin position="283"/>
        <end position="301"/>
    </location>
</feature>
<dbReference type="PhylomeDB" id="Q7YXA4"/>
<evidence type="ECO:0000313" key="2">
    <source>
        <dbReference type="EMBL" id="CAE11314.1"/>
    </source>
</evidence>
<organism evidence="2 3">
    <name type="scientific">Caenorhabditis elegans</name>
    <dbReference type="NCBI Taxonomy" id="6239"/>
    <lineage>
        <taxon>Eukaryota</taxon>
        <taxon>Metazoa</taxon>
        <taxon>Ecdysozoa</taxon>
        <taxon>Nematoda</taxon>
        <taxon>Chromadorea</taxon>
        <taxon>Rhabditida</taxon>
        <taxon>Rhabditina</taxon>
        <taxon>Rhabditomorpha</taxon>
        <taxon>Rhabditoidea</taxon>
        <taxon>Rhabditidae</taxon>
        <taxon>Peloderinae</taxon>
        <taxon>Caenorhabditis</taxon>
    </lineage>
</organism>
<dbReference type="PANTHER" id="PTHR47516">
    <property type="entry name" value="SERPENTINE RECEPTOR, CLASS U-RELATED"/>
    <property type="match status" value="1"/>
</dbReference>
<reference evidence="2 3" key="1">
    <citation type="journal article" date="1998" name="Science">
        <title>Genome sequence of the nematode C. elegans: a platform for investigating biology.</title>
        <authorList>
            <consortium name="The C. elegans sequencing consortium"/>
            <person name="Sulson J.E."/>
            <person name="Waterston R."/>
        </authorList>
    </citation>
    <scope>NUCLEOTIDE SEQUENCE [LARGE SCALE GENOMIC DNA]</scope>
    <source>
        <strain evidence="2 3">Bristol N2</strain>
    </source>
</reference>
<keyword evidence="1" id="KW-1133">Transmembrane helix</keyword>
<feature type="transmembrane region" description="Helical" evidence="1">
    <location>
        <begin position="121"/>
        <end position="139"/>
    </location>
</feature>
<keyword evidence="1" id="KW-0812">Transmembrane</keyword>
<dbReference type="KEGG" id="cel:CELE_Y32B12B.7"/>
<dbReference type="FunCoup" id="Q7YXA4">
    <property type="interactions" value="1"/>
</dbReference>
<dbReference type="UCSC" id="Y32B12B.7">
    <property type="organism name" value="c. elegans"/>
</dbReference>
<dbReference type="WormBase" id="Y32B12B.7">
    <property type="protein sequence ID" value="CE34608"/>
    <property type="gene ID" value="WBGene00005708"/>
    <property type="gene designation" value="sru-45"/>
</dbReference>
<keyword evidence="3" id="KW-1185">Reference proteome</keyword>
<name>Q7YXA4_CAEEL</name>
<dbReference type="OrthoDB" id="10433547at2759"/>
<evidence type="ECO:0000256" key="1">
    <source>
        <dbReference type="SAM" id="Phobius"/>
    </source>
</evidence>
<feature type="transmembrane region" description="Helical" evidence="1">
    <location>
        <begin position="151"/>
        <end position="172"/>
    </location>
</feature>
<evidence type="ECO:0000313" key="4">
    <source>
        <dbReference type="WormBase" id="Y32B12B.7"/>
    </source>
</evidence>
<dbReference type="PaxDb" id="6239-Y32B12B.7"/>
<feature type="transmembrane region" description="Helical" evidence="1">
    <location>
        <begin position="249"/>
        <end position="271"/>
    </location>
</feature>
<dbReference type="AlphaFoldDB" id="Q7YXA4"/>
<dbReference type="GeneID" id="3565587"/>
<keyword evidence="1" id="KW-0472">Membrane</keyword>
<feature type="transmembrane region" description="Helical" evidence="1">
    <location>
        <begin position="65"/>
        <end position="86"/>
    </location>
</feature>
<sequence length="324" mass="37365">MRYGYEHSILGEEDYIQFHYQFNIFSFLAIVNLIYGIPSIIILIKMSYFYCIHQKKPNPNGPHPAIFRQFIVMQAMCVCHVTIRLLTFRIPLTGLMTSWCASEEPMSTLQLFVFMNTGVAYGKYISIILFCFLRVVLLFSLDHVTEKIGRLLAYLSPLFIIFAFLLALPRFFTLSTCAQLGWPFPHGAIIIRTFIDHSSSVTPSALIIGFFVQPLTVLTVFTLVVLMFKKLRDKKRINSTRKANKKAERVLSATMIFLLFPVIVNYSIALFEFFDLINTISYIVHYISLDAQAHVITWYFYCTHPIFKKKVARKLVVKAVSTSK</sequence>
<gene>
    <name evidence="2 4" type="primary">sru-45</name>
    <name evidence="2" type="ORF">CELE_Y32B12B.7</name>
    <name evidence="4" type="ORF">Y32B12B.7</name>
</gene>
<dbReference type="CTD" id="3565587"/>
<dbReference type="RefSeq" id="NP_001024223.1">
    <property type="nucleotide sequence ID" value="NM_001029052.1"/>
</dbReference>
<dbReference type="Pfam" id="PF10322">
    <property type="entry name" value="7TM_GPCR_Sru"/>
    <property type="match status" value="1"/>
</dbReference>
<protein>
    <submittedName>
        <fullName evidence="2">Serpentine Receptor, class U</fullName>
    </submittedName>
</protein>
<feature type="transmembrane region" description="Helical" evidence="1">
    <location>
        <begin position="20"/>
        <end position="44"/>
    </location>
</feature>
<proteinExistence type="predicted"/>
<dbReference type="EMBL" id="BX284605">
    <property type="protein sequence ID" value="CAE11314.1"/>
    <property type="molecule type" value="Genomic_DNA"/>
</dbReference>
<dbReference type="eggNOG" id="ENOG502TIJW">
    <property type="taxonomic scope" value="Eukaryota"/>
</dbReference>
<dbReference type="OMA" id="PFPHGAI"/>
<dbReference type="InParanoid" id="Q7YXA4"/>
<accession>Q7YXA4</accession>